<sequence length="153" mass="16812">MRLNDPVAEIRRTRTIAADPQTIWDVLADFGAISSWADFVDHSCLLSPHDQRIGIGTTRRVQVGRNTLVERITEFSPPLSLSYDVEGFPRWLMVRNGWTLTPSGGATDVTLISTVTVAGLPGRIAETLIARGSAKRVDAMLAYLAKQLEAQHV</sequence>
<dbReference type="Proteomes" id="UP001055337">
    <property type="component" value="Chromosome"/>
</dbReference>
<proteinExistence type="predicted"/>
<dbReference type="Pfam" id="PF10604">
    <property type="entry name" value="Polyketide_cyc2"/>
    <property type="match status" value="1"/>
</dbReference>
<dbReference type="Gene3D" id="3.30.530.20">
    <property type="match status" value="1"/>
</dbReference>
<dbReference type="EMBL" id="CP092362">
    <property type="protein sequence ID" value="ULN42017.1"/>
    <property type="molecule type" value="Genomic_DNA"/>
</dbReference>
<name>A0ABY3TSU9_9MYCO</name>
<evidence type="ECO:0000313" key="1">
    <source>
        <dbReference type="EMBL" id="ULN42017.1"/>
    </source>
</evidence>
<dbReference type="SUPFAM" id="SSF55961">
    <property type="entry name" value="Bet v1-like"/>
    <property type="match status" value="1"/>
</dbReference>
<gene>
    <name evidence="1" type="ORF">MI149_02485</name>
</gene>
<organism evidence="1 2">
    <name type="scientific">Mycolicibacterium crocinum</name>
    <dbReference type="NCBI Taxonomy" id="388459"/>
    <lineage>
        <taxon>Bacteria</taxon>
        <taxon>Bacillati</taxon>
        <taxon>Actinomycetota</taxon>
        <taxon>Actinomycetes</taxon>
        <taxon>Mycobacteriales</taxon>
        <taxon>Mycobacteriaceae</taxon>
        <taxon>Mycolicibacterium</taxon>
    </lineage>
</organism>
<accession>A0ABY3TSU9</accession>
<dbReference type="InterPro" id="IPR019587">
    <property type="entry name" value="Polyketide_cyclase/dehydratase"/>
</dbReference>
<dbReference type="CDD" id="cd07821">
    <property type="entry name" value="PYR_PYL_RCAR_like"/>
    <property type="match status" value="1"/>
</dbReference>
<keyword evidence="2" id="KW-1185">Reference proteome</keyword>
<evidence type="ECO:0000313" key="2">
    <source>
        <dbReference type="Proteomes" id="UP001055337"/>
    </source>
</evidence>
<dbReference type="RefSeq" id="WP_240178500.1">
    <property type="nucleotide sequence ID" value="NZ_CP092362.2"/>
</dbReference>
<protein>
    <submittedName>
        <fullName evidence="1">SRPBCC family protein</fullName>
    </submittedName>
</protein>
<reference evidence="1" key="1">
    <citation type="submission" date="2022-08" db="EMBL/GenBank/DDBJ databases">
        <title>Whole genome sequencing of non-tuberculosis mycobacteria type-strains.</title>
        <authorList>
            <person name="Igarashi Y."/>
            <person name="Osugi A."/>
            <person name="Mitarai S."/>
        </authorList>
    </citation>
    <scope>NUCLEOTIDE SEQUENCE</scope>
    <source>
        <strain evidence="1">JCM 16369</strain>
    </source>
</reference>
<dbReference type="InterPro" id="IPR023393">
    <property type="entry name" value="START-like_dom_sf"/>
</dbReference>